<evidence type="ECO:0000313" key="3">
    <source>
        <dbReference type="Proteomes" id="UP000305067"/>
    </source>
</evidence>
<evidence type="ECO:0000256" key="1">
    <source>
        <dbReference type="SAM" id="Phobius"/>
    </source>
</evidence>
<dbReference type="Proteomes" id="UP000305067">
    <property type="component" value="Unassembled WGS sequence"/>
</dbReference>
<keyword evidence="1" id="KW-1133">Transmembrane helix</keyword>
<dbReference type="AlphaFoldDB" id="A0A5C3QQM1"/>
<protein>
    <submittedName>
        <fullName evidence="2">Uncharacterized protein</fullName>
    </submittedName>
</protein>
<gene>
    <name evidence="2" type="ORF">BDV98DRAFT_107779</name>
</gene>
<keyword evidence="1" id="KW-0472">Membrane</keyword>
<reference evidence="2 3" key="1">
    <citation type="journal article" date="2019" name="Nat. Ecol. Evol.">
        <title>Megaphylogeny resolves global patterns of mushroom evolution.</title>
        <authorList>
            <person name="Varga T."/>
            <person name="Krizsan K."/>
            <person name="Foldi C."/>
            <person name="Dima B."/>
            <person name="Sanchez-Garcia M."/>
            <person name="Sanchez-Ramirez S."/>
            <person name="Szollosi G.J."/>
            <person name="Szarkandi J.G."/>
            <person name="Papp V."/>
            <person name="Albert L."/>
            <person name="Andreopoulos W."/>
            <person name="Angelini C."/>
            <person name="Antonin V."/>
            <person name="Barry K.W."/>
            <person name="Bougher N.L."/>
            <person name="Buchanan P."/>
            <person name="Buyck B."/>
            <person name="Bense V."/>
            <person name="Catcheside P."/>
            <person name="Chovatia M."/>
            <person name="Cooper J."/>
            <person name="Damon W."/>
            <person name="Desjardin D."/>
            <person name="Finy P."/>
            <person name="Geml J."/>
            <person name="Haridas S."/>
            <person name="Hughes K."/>
            <person name="Justo A."/>
            <person name="Karasinski D."/>
            <person name="Kautmanova I."/>
            <person name="Kiss B."/>
            <person name="Kocsube S."/>
            <person name="Kotiranta H."/>
            <person name="LaButti K.M."/>
            <person name="Lechner B.E."/>
            <person name="Liimatainen K."/>
            <person name="Lipzen A."/>
            <person name="Lukacs Z."/>
            <person name="Mihaltcheva S."/>
            <person name="Morgado L.N."/>
            <person name="Niskanen T."/>
            <person name="Noordeloos M.E."/>
            <person name="Ohm R.A."/>
            <person name="Ortiz-Santana B."/>
            <person name="Ovrebo C."/>
            <person name="Racz N."/>
            <person name="Riley R."/>
            <person name="Savchenko A."/>
            <person name="Shiryaev A."/>
            <person name="Soop K."/>
            <person name="Spirin V."/>
            <person name="Szebenyi C."/>
            <person name="Tomsovsky M."/>
            <person name="Tulloss R.E."/>
            <person name="Uehling J."/>
            <person name="Grigoriev I.V."/>
            <person name="Vagvolgyi C."/>
            <person name="Papp T."/>
            <person name="Martin F.M."/>
            <person name="Miettinen O."/>
            <person name="Hibbett D.S."/>
            <person name="Nagy L.G."/>
        </authorList>
    </citation>
    <scope>NUCLEOTIDE SEQUENCE [LARGE SCALE GENOMIC DNA]</scope>
    <source>
        <strain evidence="2 3">CBS 309.79</strain>
    </source>
</reference>
<feature type="transmembrane region" description="Helical" evidence="1">
    <location>
        <begin position="142"/>
        <end position="160"/>
    </location>
</feature>
<keyword evidence="3" id="KW-1185">Reference proteome</keyword>
<sequence length="193" mass="22115">MKELTSALETLQRATDIDEEHKHGNEIRQLENKCQQALFTQRSGESQEETLARAMKDPEVAVRAFFLSCEVVFPVLMDVNGTEHHERPGHAADSAAGAAGSGCAARAYEEPDDQAEDPEVDQRWCYQDEISYVSLEIRRTVFGLRLFAVAFYCTFFYWLMIRPNCKARFWCNFQPFSWIQAIGPYNQTFPLNS</sequence>
<organism evidence="2 3">
    <name type="scientific">Pterulicium gracile</name>
    <dbReference type="NCBI Taxonomy" id="1884261"/>
    <lineage>
        <taxon>Eukaryota</taxon>
        <taxon>Fungi</taxon>
        <taxon>Dikarya</taxon>
        <taxon>Basidiomycota</taxon>
        <taxon>Agaricomycotina</taxon>
        <taxon>Agaricomycetes</taxon>
        <taxon>Agaricomycetidae</taxon>
        <taxon>Agaricales</taxon>
        <taxon>Pleurotineae</taxon>
        <taxon>Pterulaceae</taxon>
        <taxon>Pterulicium</taxon>
    </lineage>
</organism>
<evidence type="ECO:0000313" key="2">
    <source>
        <dbReference type="EMBL" id="TFL00644.1"/>
    </source>
</evidence>
<accession>A0A5C3QQM1</accession>
<name>A0A5C3QQM1_9AGAR</name>
<dbReference type="OrthoDB" id="2423701at2759"/>
<proteinExistence type="predicted"/>
<dbReference type="EMBL" id="ML178828">
    <property type="protein sequence ID" value="TFL00644.1"/>
    <property type="molecule type" value="Genomic_DNA"/>
</dbReference>
<dbReference type="STRING" id="1884261.A0A5C3QQM1"/>
<keyword evidence="1" id="KW-0812">Transmembrane</keyword>